<dbReference type="EMBL" id="JAGTTN010000001">
    <property type="protein sequence ID" value="MCC2031676.1"/>
    <property type="molecule type" value="Genomic_DNA"/>
</dbReference>
<comment type="caution">
    <text evidence="1">The sequence shown here is derived from an EMBL/GenBank/DDBJ whole genome shotgun (WGS) entry which is preliminary data.</text>
</comment>
<evidence type="ECO:0000313" key="1">
    <source>
        <dbReference type="EMBL" id="MCC2031676.1"/>
    </source>
</evidence>
<dbReference type="Gene3D" id="2.160.20.80">
    <property type="entry name" value="E3 ubiquitin-protein ligase SopA"/>
    <property type="match status" value="1"/>
</dbReference>
<proteinExistence type="predicted"/>
<dbReference type="AlphaFoldDB" id="A0A9X1S1H0"/>
<reference evidence="1" key="1">
    <citation type="submission" date="2021-04" db="EMBL/GenBank/DDBJ databases">
        <title>Microbacterium tenobrionis sp. nov. and Microbacterium allomyrinae sp. nov., isolated from larvae of Tenobrio molitor and Allomyrina dichotoma, respectively.</title>
        <authorList>
            <person name="Lee S.D."/>
        </authorList>
    </citation>
    <scope>NUCLEOTIDE SEQUENCE</scope>
    <source>
        <strain evidence="1">BWT-G7</strain>
    </source>
</reference>
<evidence type="ECO:0000313" key="2">
    <source>
        <dbReference type="Proteomes" id="UP001139354"/>
    </source>
</evidence>
<protein>
    <submittedName>
        <fullName evidence="1">Pentapeptide repeat-containing protein</fullName>
    </submittedName>
</protein>
<accession>A0A9X1S1H0</accession>
<dbReference type="Proteomes" id="UP001139354">
    <property type="component" value="Unassembled WGS sequence"/>
</dbReference>
<gene>
    <name evidence="1" type="ORF">KEC57_05700</name>
</gene>
<sequence>MAARTTNTRKARQTQAPTFDFDGSLLTGLTDGDQEMFESERFEAVAYSDIARDRWDLGVGSTIDGCRITGLNLSAWSLRGSRIVESVIGGADVPVVSAARGGLRDVEFLDSRFGSIEAYDANWRGIRFTRCKLGFVNLRGSELLDIEFVDCTIDEIDLLDATARRVSFESSRIGALNASGATLSDVDLRGAEVLEVVGMAGLRGATISPEQLHLMAPALAQMAGIRVED</sequence>
<organism evidence="1 2">
    <name type="scientific">Microbacterium allomyrinae</name>
    <dbReference type="NCBI Taxonomy" id="2830666"/>
    <lineage>
        <taxon>Bacteria</taxon>
        <taxon>Bacillati</taxon>
        <taxon>Actinomycetota</taxon>
        <taxon>Actinomycetes</taxon>
        <taxon>Micrococcales</taxon>
        <taxon>Microbacteriaceae</taxon>
        <taxon>Microbacterium</taxon>
    </lineage>
</organism>
<dbReference type="SUPFAM" id="SSF141571">
    <property type="entry name" value="Pentapeptide repeat-like"/>
    <property type="match status" value="1"/>
</dbReference>
<dbReference type="RefSeq" id="WP_229383547.1">
    <property type="nucleotide sequence ID" value="NZ_JAGTTN010000001.1"/>
</dbReference>
<name>A0A9X1S1H0_9MICO</name>
<keyword evidence="2" id="KW-1185">Reference proteome</keyword>